<evidence type="ECO:0000313" key="6">
    <source>
        <dbReference type="Proteomes" id="UP000812440"/>
    </source>
</evidence>
<proteinExistence type="predicted"/>
<organism evidence="5 6">
    <name type="scientific">Hymenochirus boettgeri</name>
    <name type="common">Congo dwarf clawed frog</name>
    <dbReference type="NCBI Taxonomy" id="247094"/>
    <lineage>
        <taxon>Eukaryota</taxon>
        <taxon>Metazoa</taxon>
        <taxon>Chordata</taxon>
        <taxon>Craniata</taxon>
        <taxon>Vertebrata</taxon>
        <taxon>Euteleostomi</taxon>
        <taxon>Amphibia</taxon>
        <taxon>Batrachia</taxon>
        <taxon>Anura</taxon>
        <taxon>Pipoidea</taxon>
        <taxon>Pipidae</taxon>
        <taxon>Pipinae</taxon>
        <taxon>Hymenochirus</taxon>
    </lineage>
</organism>
<name>A0A8T2IMC4_9PIPI</name>
<dbReference type="PANTHER" id="PTHR45712:SF22">
    <property type="entry name" value="INSULIN-LIKE GROWTH FACTOR-BINDING PROTEIN COMPLEX ACID LABILE SUBUNIT"/>
    <property type="match status" value="1"/>
</dbReference>
<dbReference type="Gene3D" id="3.80.10.10">
    <property type="entry name" value="Ribonuclease Inhibitor"/>
    <property type="match status" value="4"/>
</dbReference>
<dbReference type="PRINTS" id="PR00019">
    <property type="entry name" value="LEURICHRPT"/>
</dbReference>
<keyword evidence="2" id="KW-0677">Repeat</keyword>
<dbReference type="PANTHER" id="PTHR45712">
    <property type="entry name" value="AGAP008170-PA"/>
    <property type="match status" value="1"/>
</dbReference>
<dbReference type="InterPro" id="IPR001611">
    <property type="entry name" value="Leu-rich_rpt"/>
</dbReference>
<evidence type="ECO:0000313" key="5">
    <source>
        <dbReference type="EMBL" id="KAG8431296.1"/>
    </source>
</evidence>
<dbReference type="PROSITE" id="PS51450">
    <property type="entry name" value="LRR"/>
    <property type="match status" value="4"/>
</dbReference>
<keyword evidence="4" id="KW-0732">Signal</keyword>
<feature type="transmembrane region" description="Helical" evidence="3">
    <location>
        <begin position="616"/>
        <end position="640"/>
    </location>
</feature>
<keyword evidence="3" id="KW-0812">Transmembrane</keyword>
<reference evidence="5" key="1">
    <citation type="thesis" date="2020" institute="ProQuest LLC" country="789 East Eisenhower Parkway, Ann Arbor, MI, USA">
        <title>Comparative Genomics and Chromosome Evolution.</title>
        <authorList>
            <person name="Mudd A.B."/>
        </authorList>
    </citation>
    <scope>NUCLEOTIDE SEQUENCE</scope>
    <source>
        <strain evidence="5">Female2</strain>
        <tissue evidence="5">Blood</tissue>
    </source>
</reference>
<keyword evidence="1" id="KW-0433">Leucine-rich repeat</keyword>
<dbReference type="Pfam" id="PF13855">
    <property type="entry name" value="LRR_8"/>
    <property type="match status" value="3"/>
</dbReference>
<dbReference type="EMBL" id="JAACNH010000262">
    <property type="protein sequence ID" value="KAG8431296.1"/>
    <property type="molecule type" value="Genomic_DNA"/>
</dbReference>
<feature type="signal peptide" evidence="4">
    <location>
        <begin position="1"/>
        <end position="16"/>
    </location>
</feature>
<keyword evidence="3" id="KW-0472">Membrane</keyword>
<evidence type="ECO:0000256" key="4">
    <source>
        <dbReference type="SAM" id="SignalP"/>
    </source>
</evidence>
<gene>
    <name evidence="5" type="ORF">GDO86_019112</name>
</gene>
<evidence type="ECO:0000256" key="1">
    <source>
        <dbReference type="ARBA" id="ARBA00022614"/>
    </source>
</evidence>
<accession>A0A8T2IMC4</accession>
<comment type="caution">
    <text evidence="5">The sequence shown here is derived from an EMBL/GenBank/DDBJ whole genome shotgun (WGS) entry which is preliminary data.</text>
</comment>
<evidence type="ECO:0000256" key="2">
    <source>
        <dbReference type="ARBA" id="ARBA00022737"/>
    </source>
</evidence>
<feature type="chain" id="PRO_5035736314" evidence="4">
    <location>
        <begin position="17"/>
        <end position="650"/>
    </location>
</feature>
<dbReference type="OrthoDB" id="8195690at2759"/>
<dbReference type="SUPFAM" id="SSF52058">
    <property type="entry name" value="L domain-like"/>
    <property type="match status" value="2"/>
</dbReference>
<dbReference type="Proteomes" id="UP000812440">
    <property type="component" value="Unassembled WGS sequence"/>
</dbReference>
<keyword evidence="6" id="KW-1185">Reference proteome</keyword>
<dbReference type="SMART" id="SM00369">
    <property type="entry name" value="LRR_TYP"/>
    <property type="match status" value="13"/>
</dbReference>
<dbReference type="InterPro" id="IPR050333">
    <property type="entry name" value="SLRP"/>
</dbReference>
<dbReference type="InterPro" id="IPR003591">
    <property type="entry name" value="Leu-rich_rpt_typical-subtyp"/>
</dbReference>
<dbReference type="AlphaFoldDB" id="A0A8T2IMC4"/>
<sequence length="650" mass="73941">MILYFLLMLLTQGTSMHRPRETLPCLMVDTAAICRNISLKLMPLDLQPSIQTLDLSDNDLQNITRDSLIYYSSLENLNLHSNKISFIERHTFEKMVNLQRISLANNSLGGFLDHGVKGIGMLPKVRTLDLSHNGLYNEMTNYFLEEAPLLQYLSLSENSITTVSSGMFAGSPYLVEVDLHNNIIMDIEEGSFDHLKHLSKINLSMNSITCVSDFNLQQLNVLNLSKNSIKYFHATDSDGKYQLEYIDLSHNKLSSFPHLPRVNSLIHIDLSNNYIDLNTRSPDDKTGWVNYSSQHNFFSTVPLPKLTHLDLSYNSIKSAPEMFFMTMPSLLLLNLSKNCIDEFSWGDPNVLKSLTVLDLSENSMQGLSLVVNSFPSLQELHLQYNQLFMVEHNIFQRLKSISTINLQGNQVQGLCSVGDKYGCVSFFNISTLQHLNLRENMIGRVPQQAFLGSSLTLLDLAMNENISMETNALIGLEKTLEKLFMEGNRLSSLNVDLPRFSYVTYLNLSRNTLSWLPEWNVDSRLEVLDLSQNHFTDLQVSNIPVLERTLKILSLYGNPLSCCANSWVSYIFQRTTVTIVARNLTMCNISKAHEEEITIEQINYDLCKKDLKKTNIIIIVLLVLVVLAIGIGITLFWCFCRNKLNRKFKA</sequence>
<keyword evidence="3" id="KW-1133">Transmembrane helix</keyword>
<dbReference type="Pfam" id="PF00560">
    <property type="entry name" value="LRR_1"/>
    <property type="match status" value="1"/>
</dbReference>
<evidence type="ECO:0000256" key="3">
    <source>
        <dbReference type="SAM" id="Phobius"/>
    </source>
</evidence>
<protein>
    <submittedName>
        <fullName evidence="5">Uncharacterized protein</fullName>
    </submittedName>
</protein>
<dbReference type="InterPro" id="IPR032675">
    <property type="entry name" value="LRR_dom_sf"/>
</dbReference>